<keyword evidence="2" id="KW-0808">Transferase</keyword>
<feature type="transmembrane region" description="Helical" evidence="6">
    <location>
        <begin position="227"/>
        <end position="247"/>
    </location>
</feature>
<sequence>MSSLASQCHLRHLRHLQLRRSPLGHASKSISHVRSRSQVLSRFKLDNRPLKFHQRRSAKVQLVDESFADFPSLIEEDPDFLSDLSQLSSSEGEESDDEYYVNPYLDVDLPASKKEHNHVPDAALAVAAHSLRGNSHGRKKRRIREGMILNLWLITFIGLFLLWFDWCSWRIVRLPLKPLLLTQPFIISTVISASAGFLYTPLLETLKIYQIIKKERSNTKLSYKVKPTMAGLFFIPIGVIVGVVLTGKTSDPINGTIIATLAFGVVGFFDDVLRGGGRHAGLPGWLKLTIQASVGLCFCHWLDTASMLTPYAMKRLIPLPSPFGLQYLGSFYFVATMFCFLATTNGVTVTDGIDGLATGTAALAFLGLSVAVLALSPELAVFGSSMAGGCIGFLFHNRYKASIVMGQTGSMALGAALTAIASCSGMLFPLFIATGFFNMELFSIALQVSYLSVTRRTFWFMRNISHLGPIHCRWKSSGIKDTVIVSGAYVLSCFLALLAGYVGLISS</sequence>
<feature type="transmembrane region" description="Helical" evidence="6">
    <location>
        <begin position="147"/>
        <end position="164"/>
    </location>
</feature>
<comment type="caution">
    <text evidence="7">The sequence shown here is derived from an EMBL/GenBank/DDBJ whole genome shotgun (WGS) entry which is preliminary data.</text>
</comment>
<dbReference type="GO" id="GO:0008963">
    <property type="term" value="F:phospho-N-acetylmuramoyl-pentapeptide-transferase activity"/>
    <property type="evidence" value="ECO:0007669"/>
    <property type="project" value="InterPro"/>
</dbReference>
<feature type="transmembrane region" description="Helical" evidence="6">
    <location>
        <begin position="323"/>
        <end position="343"/>
    </location>
</feature>
<feature type="transmembrane region" description="Helical" evidence="6">
    <location>
        <begin position="381"/>
        <end position="399"/>
    </location>
</feature>
<feature type="transmembrane region" description="Helical" evidence="6">
    <location>
        <begin position="184"/>
        <end position="206"/>
    </location>
</feature>
<dbReference type="InterPro" id="IPR000715">
    <property type="entry name" value="Glycosyl_transferase_4"/>
</dbReference>
<dbReference type="GO" id="GO:0005886">
    <property type="term" value="C:plasma membrane"/>
    <property type="evidence" value="ECO:0007669"/>
    <property type="project" value="TreeGrafter"/>
</dbReference>
<feature type="transmembrane region" description="Helical" evidence="6">
    <location>
        <begin position="436"/>
        <end position="453"/>
    </location>
</feature>
<evidence type="ECO:0000256" key="5">
    <source>
        <dbReference type="ARBA" id="ARBA00023136"/>
    </source>
</evidence>
<gene>
    <name evidence="7" type="ORF">LUZ62_055471</name>
</gene>
<dbReference type="CDD" id="cd06852">
    <property type="entry name" value="GT_MraY"/>
    <property type="match status" value="1"/>
</dbReference>
<evidence type="ECO:0000256" key="1">
    <source>
        <dbReference type="ARBA" id="ARBA00004141"/>
    </source>
</evidence>
<reference evidence="7" key="1">
    <citation type="submission" date="2022-08" db="EMBL/GenBank/DDBJ databases">
        <authorList>
            <person name="Marques A."/>
        </authorList>
    </citation>
    <scope>NUCLEOTIDE SEQUENCE</scope>
    <source>
        <strain evidence="7">RhyPub2mFocal</strain>
        <tissue evidence="7">Leaves</tissue>
    </source>
</reference>
<keyword evidence="8" id="KW-1185">Reference proteome</keyword>
<keyword evidence="3 6" id="KW-0812">Transmembrane</keyword>
<dbReference type="AlphaFoldDB" id="A0AAV8DTM7"/>
<keyword evidence="5 6" id="KW-0472">Membrane</keyword>
<dbReference type="PANTHER" id="PTHR22926:SF5">
    <property type="entry name" value="PHOSPHO-N-ACETYLMURAMOYL-PENTAPEPTIDE-TRANSFERASE HOMOLOG"/>
    <property type="match status" value="1"/>
</dbReference>
<evidence type="ECO:0000256" key="4">
    <source>
        <dbReference type="ARBA" id="ARBA00022989"/>
    </source>
</evidence>
<dbReference type="EMBL" id="JAMFTS010000003">
    <property type="protein sequence ID" value="KAJ4771214.1"/>
    <property type="molecule type" value="Genomic_DNA"/>
</dbReference>
<organism evidence="7 8">
    <name type="scientific">Rhynchospora pubera</name>
    <dbReference type="NCBI Taxonomy" id="906938"/>
    <lineage>
        <taxon>Eukaryota</taxon>
        <taxon>Viridiplantae</taxon>
        <taxon>Streptophyta</taxon>
        <taxon>Embryophyta</taxon>
        <taxon>Tracheophyta</taxon>
        <taxon>Spermatophyta</taxon>
        <taxon>Magnoliopsida</taxon>
        <taxon>Liliopsida</taxon>
        <taxon>Poales</taxon>
        <taxon>Cyperaceae</taxon>
        <taxon>Cyperoideae</taxon>
        <taxon>Rhynchosporeae</taxon>
        <taxon>Rhynchospora</taxon>
    </lineage>
</organism>
<dbReference type="GO" id="GO:0071555">
    <property type="term" value="P:cell wall organization"/>
    <property type="evidence" value="ECO:0007669"/>
    <property type="project" value="TreeGrafter"/>
</dbReference>
<feature type="transmembrane region" description="Helical" evidence="6">
    <location>
        <begin position="253"/>
        <end position="273"/>
    </location>
</feature>
<evidence type="ECO:0000313" key="8">
    <source>
        <dbReference type="Proteomes" id="UP001140206"/>
    </source>
</evidence>
<dbReference type="Proteomes" id="UP001140206">
    <property type="component" value="Chromosome 3"/>
</dbReference>
<evidence type="ECO:0000313" key="7">
    <source>
        <dbReference type="EMBL" id="KAJ4771214.1"/>
    </source>
</evidence>
<evidence type="ECO:0000256" key="6">
    <source>
        <dbReference type="SAM" id="Phobius"/>
    </source>
</evidence>
<protein>
    <submittedName>
        <fullName evidence="7">Phospho-N-acetylmuramoyl-pentapeptide-transferase</fullName>
    </submittedName>
</protein>
<evidence type="ECO:0000256" key="3">
    <source>
        <dbReference type="ARBA" id="ARBA00022692"/>
    </source>
</evidence>
<proteinExistence type="predicted"/>
<accession>A0AAV8DTM7</accession>
<comment type="subcellular location">
    <subcellularLocation>
        <location evidence="1">Membrane</location>
        <topology evidence="1">Multi-pass membrane protein</topology>
    </subcellularLocation>
</comment>
<feature type="transmembrane region" description="Helical" evidence="6">
    <location>
        <begin position="355"/>
        <end position="375"/>
    </location>
</feature>
<dbReference type="InterPro" id="IPR003524">
    <property type="entry name" value="PNAcMuramoyl-5peptid_Trfase"/>
</dbReference>
<dbReference type="PANTHER" id="PTHR22926">
    <property type="entry name" value="PHOSPHO-N-ACETYLMURAMOYL-PENTAPEPTIDE-TRANSFERASE"/>
    <property type="match status" value="1"/>
</dbReference>
<keyword evidence="4 6" id="KW-1133">Transmembrane helix</keyword>
<dbReference type="GO" id="GO:0044038">
    <property type="term" value="P:cell wall macromolecule biosynthetic process"/>
    <property type="evidence" value="ECO:0007669"/>
    <property type="project" value="TreeGrafter"/>
</dbReference>
<evidence type="ECO:0000256" key="2">
    <source>
        <dbReference type="ARBA" id="ARBA00022679"/>
    </source>
</evidence>
<dbReference type="SUPFAM" id="SSF111352">
    <property type="entry name" value="Ammonium transporter"/>
    <property type="match status" value="1"/>
</dbReference>
<feature type="transmembrane region" description="Helical" evidence="6">
    <location>
        <begin position="483"/>
        <end position="504"/>
    </location>
</feature>
<name>A0AAV8DTM7_9POAL</name>
<feature type="transmembrane region" description="Helical" evidence="6">
    <location>
        <begin position="285"/>
        <end position="303"/>
    </location>
</feature>
<dbReference type="Pfam" id="PF00953">
    <property type="entry name" value="Glycos_transf_4"/>
    <property type="match status" value="1"/>
</dbReference>